<keyword evidence="2" id="KW-1185">Reference proteome</keyword>
<gene>
    <name evidence="1" type="ORF">R1sor_019905</name>
</gene>
<protein>
    <submittedName>
        <fullName evidence="1">Uncharacterized protein</fullName>
    </submittedName>
</protein>
<dbReference type="EMBL" id="JBJQOH010000001">
    <property type="protein sequence ID" value="KAL3701883.1"/>
    <property type="molecule type" value="Genomic_DNA"/>
</dbReference>
<dbReference type="Proteomes" id="UP001633002">
    <property type="component" value="Unassembled WGS sequence"/>
</dbReference>
<comment type="caution">
    <text evidence="1">The sequence shown here is derived from an EMBL/GenBank/DDBJ whole genome shotgun (WGS) entry which is preliminary data.</text>
</comment>
<sequence>MAAARESLNARYYIWGAQKVAIVQYLRECIKKYLALHSRRLSLDQKKSEIKKFRWDAHRRFSDDRLQVEDRSQGYNLREEAVNLMYFYLCPAKARSFTAAEFIDDVCQFAGATWSSECWDYRSYSLRLVQLYNNEVALSDSDNE</sequence>
<accession>A0ABD3IDY2</accession>
<dbReference type="AlphaFoldDB" id="A0ABD3IDY2"/>
<evidence type="ECO:0000313" key="1">
    <source>
        <dbReference type="EMBL" id="KAL3701883.1"/>
    </source>
</evidence>
<name>A0ABD3IDY2_9MARC</name>
<proteinExistence type="predicted"/>
<reference evidence="1 2" key="1">
    <citation type="submission" date="2024-09" db="EMBL/GenBank/DDBJ databases">
        <title>Chromosome-scale assembly of Riccia sorocarpa.</title>
        <authorList>
            <person name="Paukszto L."/>
        </authorList>
    </citation>
    <scope>NUCLEOTIDE SEQUENCE [LARGE SCALE GENOMIC DNA]</scope>
    <source>
        <strain evidence="1">LP-2024</strain>
        <tissue evidence="1">Aerial parts of the thallus</tissue>
    </source>
</reference>
<organism evidence="1 2">
    <name type="scientific">Riccia sorocarpa</name>
    <dbReference type="NCBI Taxonomy" id="122646"/>
    <lineage>
        <taxon>Eukaryota</taxon>
        <taxon>Viridiplantae</taxon>
        <taxon>Streptophyta</taxon>
        <taxon>Embryophyta</taxon>
        <taxon>Marchantiophyta</taxon>
        <taxon>Marchantiopsida</taxon>
        <taxon>Marchantiidae</taxon>
        <taxon>Marchantiales</taxon>
        <taxon>Ricciaceae</taxon>
        <taxon>Riccia</taxon>
    </lineage>
</organism>
<evidence type="ECO:0000313" key="2">
    <source>
        <dbReference type="Proteomes" id="UP001633002"/>
    </source>
</evidence>